<dbReference type="EMBL" id="SMKO01000041">
    <property type="protein sequence ID" value="TDD05127.1"/>
    <property type="molecule type" value="Genomic_DNA"/>
</dbReference>
<dbReference type="Pfam" id="PF18969">
    <property type="entry name" value="DUF5708"/>
    <property type="match status" value="1"/>
</dbReference>
<keyword evidence="1" id="KW-1133">Transmembrane helix</keyword>
<keyword evidence="1" id="KW-0812">Transmembrane</keyword>
<evidence type="ECO:0000256" key="1">
    <source>
        <dbReference type="SAM" id="Phobius"/>
    </source>
</evidence>
<proteinExistence type="predicted"/>
<feature type="transmembrane region" description="Helical" evidence="1">
    <location>
        <begin position="7"/>
        <end position="26"/>
    </location>
</feature>
<feature type="transmembrane region" description="Helical" evidence="1">
    <location>
        <begin position="38"/>
        <end position="58"/>
    </location>
</feature>
<evidence type="ECO:0000313" key="2">
    <source>
        <dbReference type="EMBL" id="TDD05127.1"/>
    </source>
</evidence>
<evidence type="ECO:0000313" key="3">
    <source>
        <dbReference type="Proteomes" id="UP000295258"/>
    </source>
</evidence>
<organism evidence="2 3">
    <name type="scientific">Nonomuraea deserti</name>
    <dbReference type="NCBI Taxonomy" id="1848322"/>
    <lineage>
        <taxon>Bacteria</taxon>
        <taxon>Bacillati</taxon>
        <taxon>Actinomycetota</taxon>
        <taxon>Actinomycetes</taxon>
        <taxon>Streptosporangiales</taxon>
        <taxon>Streptosporangiaceae</taxon>
        <taxon>Nonomuraea</taxon>
    </lineage>
</organism>
<dbReference type="RefSeq" id="WP_132596344.1">
    <property type="nucleotide sequence ID" value="NZ_SMKO01000041.1"/>
</dbReference>
<accession>A0A4R4VME2</accession>
<sequence>MAPAHKTLLTGLAVFVAGAALWLFGLDVEIVVITPSKAGVVMMVLGALEALYGVYKIVRGDPAERR</sequence>
<keyword evidence="1" id="KW-0472">Membrane</keyword>
<protein>
    <submittedName>
        <fullName evidence="2">Uncharacterized protein</fullName>
    </submittedName>
</protein>
<reference evidence="2 3" key="1">
    <citation type="submission" date="2019-03" db="EMBL/GenBank/DDBJ databases">
        <title>Draft genome sequences of novel Actinobacteria.</title>
        <authorList>
            <person name="Sahin N."/>
            <person name="Ay H."/>
            <person name="Saygin H."/>
        </authorList>
    </citation>
    <scope>NUCLEOTIDE SEQUENCE [LARGE SCALE GENOMIC DNA]</scope>
    <source>
        <strain evidence="2 3">KC310</strain>
    </source>
</reference>
<comment type="caution">
    <text evidence="2">The sequence shown here is derived from an EMBL/GenBank/DDBJ whole genome shotgun (WGS) entry which is preliminary data.</text>
</comment>
<name>A0A4R4VME2_9ACTN</name>
<dbReference type="InterPro" id="IPR043762">
    <property type="entry name" value="DUF5708"/>
</dbReference>
<dbReference type="Proteomes" id="UP000295258">
    <property type="component" value="Unassembled WGS sequence"/>
</dbReference>
<keyword evidence="3" id="KW-1185">Reference proteome</keyword>
<dbReference type="AlphaFoldDB" id="A0A4R4VME2"/>
<gene>
    <name evidence="2" type="ORF">E1292_17895</name>
</gene>